<dbReference type="Gene3D" id="1.20.5.170">
    <property type="match status" value="1"/>
</dbReference>
<dbReference type="PROSITE" id="PS50217">
    <property type="entry name" value="BZIP"/>
    <property type="match status" value="1"/>
</dbReference>
<proteinExistence type="predicted"/>
<dbReference type="SMART" id="SM00338">
    <property type="entry name" value="BRLZ"/>
    <property type="match status" value="1"/>
</dbReference>
<comment type="subcellular location">
    <subcellularLocation>
        <location evidence="1">Nucleus</location>
    </subcellularLocation>
</comment>
<dbReference type="Pfam" id="PF07716">
    <property type="entry name" value="bZIP_2"/>
    <property type="match status" value="1"/>
</dbReference>
<dbReference type="PANTHER" id="PTHR13690:SF159">
    <property type="entry name" value="BZIP TRANSCRIPTION FACTOR 30"/>
    <property type="match status" value="1"/>
</dbReference>
<evidence type="ECO:0000313" key="9">
    <source>
        <dbReference type="EMBL" id="CAH8356967.1"/>
    </source>
</evidence>
<dbReference type="PANTHER" id="PTHR13690">
    <property type="entry name" value="TRANSCRIPTION FACTOR POSF21-RELATED"/>
    <property type="match status" value="1"/>
</dbReference>
<name>A0ABC8KJ70_ERUVS</name>
<comment type="caution">
    <text evidence="9">The sequence shown here is derived from an EMBL/GenBank/DDBJ whole genome shotgun (WGS) entry which is preliminary data.</text>
</comment>
<evidence type="ECO:0000256" key="4">
    <source>
        <dbReference type="ARBA" id="ARBA00023163"/>
    </source>
</evidence>
<dbReference type="GO" id="GO:0005634">
    <property type="term" value="C:nucleus"/>
    <property type="evidence" value="ECO:0007669"/>
    <property type="project" value="UniProtKB-SubCell"/>
</dbReference>
<dbReference type="CDD" id="cd14703">
    <property type="entry name" value="bZIP_plant_RF2"/>
    <property type="match status" value="1"/>
</dbReference>
<feature type="region of interest" description="Disordered" evidence="7">
    <location>
        <begin position="1"/>
        <end position="90"/>
    </location>
</feature>
<dbReference type="Proteomes" id="UP001642260">
    <property type="component" value="Unassembled WGS sequence"/>
</dbReference>
<evidence type="ECO:0000256" key="6">
    <source>
        <dbReference type="SAM" id="Coils"/>
    </source>
</evidence>
<feature type="compositionally biased region" description="Polar residues" evidence="7">
    <location>
        <begin position="57"/>
        <end position="67"/>
    </location>
</feature>
<keyword evidence="2" id="KW-0805">Transcription regulation</keyword>
<reference evidence="9 10" key="1">
    <citation type="submission" date="2022-03" db="EMBL/GenBank/DDBJ databases">
        <authorList>
            <person name="Macdonald S."/>
            <person name="Ahmed S."/>
            <person name="Newling K."/>
        </authorList>
    </citation>
    <scope>NUCLEOTIDE SEQUENCE [LARGE SCALE GENOMIC DNA]</scope>
</reference>
<protein>
    <recommendedName>
        <fullName evidence="8">BZIP domain-containing protein</fullName>
    </recommendedName>
</protein>
<gene>
    <name evidence="9" type="ORF">ERUC_LOCUS22722</name>
</gene>
<dbReference type="InterPro" id="IPR004827">
    <property type="entry name" value="bZIP"/>
</dbReference>
<dbReference type="InterPro" id="IPR044759">
    <property type="entry name" value="bZIP_RF2"/>
</dbReference>
<dbReference type="AlphaFoldDB" id="A0ABC8KJ70"/>
<feature type="compositionally biased region" description="Low complexity" evidence="7">
    <location>
        <begin position="389"/>
        <end position="403"/>
    </location>
</feature>
<feature type="region of interest" description="Disordered" evidence="7">
    <location>
        <begin position="389"/>
        <end position="413"/>
    </location>
</feature>
<feature type="compositionally biased region" description="Pro residues" evidence="7">
    <location>
        <begin position="25"/>
        <end position="37"/>
    </location>
</feature>
<accession>A0ABC8KJ70</accession>
<evidence type="ECO:0000313" key="10">
    <source>
        <dbReference type="Proteomes" id="UP001642260"/>
    </source>
</evidence>
<dbReference type="GO" id="GO:0003677">
    <property type="term" value="F:DNA binding"/>
    <property type="evidence" value="ECO:0007669"/>
    <property type="project" value="UniProtKB-KW"/>
</dbReference>
<feature type="domain" description="BZIP" evidence="8">
    <location>
        <begin position="271"/>
        <end position="334"/>
    </location>
</feature>
<keyword evidence="6" id="KW-0175">Coiled coil</keyword>
<feature type="compositionally biased region" description="Polar residues" evidence="7">
    <location>
        <begin position="1"/>
        <end position="11"/>
    </location>
</feature>
<organism evidence="9 10">
    <name type="scientific">Eruca vesicaria subsp. sativa</name>
    <name type="common">Garden rocket</name>
    <name type="synonym">Eruca sativa</name>
    <dbReference type="NCBI Taxonomy" id="29727"/>
    <lineage>
        <taxon>Eukaryota</taxon>
        <taxon>Viridiplantae</taxon>
        <taxon>Streptophyta</taxon>
        <taxon>Embryophyta</taxon>
        <taxon>Tracheophyta</taxon>
        <taxon>Spermatophyta</taxon>
        <taxon>Magnoliopsida</taxon>
        <taxon>eudicotyledons</taxon>
        <taxon>Gunneridae</taxon>
        <taxon>Pentapetalae</taxon>
        <taxon>rosids</taxon>
        <taxon>malvids</taxon>
        <taxon>Brassicales</taxon>
        <taxon>Brassicaceae</taxon>
        <taxon>Brassiceae</taxon>
        <taxon>Eruca</taxon>
    </lineage>
</organism>
<feature type="region of interest" description="Disordered" evidence="7">
    <location>
        <begin position="168"/>
        <end position="201"/>
    </location>
</feature>
<evidence type="ECO:0000256" key="2">
    <source>
        <dbReference type="ARBA" id="ARBA00023015"/>
    </source>
</evidence>
<evidence type="ECO:0000259" key="8">
    <source>
        <dbReference type="PROSITE" id="PS50217"/>
    </source>
</evidence>
<keyword evidence="3" id="KW-0238">DNA-binding</keyword>
<keyword evidence="10" id="KW-1185">Reference proteome</keyword>
<evidence type="ECO:0000256" key="7">
    <source>
        <dbReference type="SAM" id="MobiDB-lite"/>
    </source>
</evidence>
<keyword evidence="5" id="KW-0539">Nucleus</keyword>
<evidence type="ECO:0000256" key="1">
    <source>
        <dbReference type="ARBA" id="ARBA00004123"/>
    </source>
</evidence>
<sequence>MTQRPNSNPSLSRFPLPFTGNRVGTPPPPPPPFPPFSQPMEERNDAGYSPSLPPSPFSTMHHSTSTVVVAGGGRENLPPRKSHRRSNSDVTFAMMPRTLINSPIPSKSLDRSIISGSDWSSLVKDEPRQPESESSTMDDIIRAYINLDNVDALNSFGKTTEIESIRGARNSTDSEVEGTDNVKGLKRRAGGGGGDIAPPTSRHYRSVSMDSSFIPKLNFGDEKLPLPSIKVSPTNSGDANSNAAYSVSAFSAADMKKISADVKLAEIFMVDPKRVRRMLKNRASAARSKERKTQKTAELQHKVQTLQNENFLLSAQLTNLQRDSIGLQNENRELKFRLQAMEQQAQLRDALSERLTEEVQRLRLVTGEPSRSMESKTSLSPEMFPQQLRISQLQQQQHSNQNSTMKAYLASTE</sequence>
<dbReference type="InterPro" id="IPR046347">
    <property type="entry name" value="bZIP_sf"/>
</dbReference>
<keyword evidence="4" id="KW-0804">Transcription</keyword>
<feature type="coiled-coil region" evidence="6">
    <location>
        <begin position="289"/>
        <end position="344"/>
    </location>
</feature>
<evidence type="ECO:0000256" key="5">
    <source>
        <dbReference type="ARBA" id="ARBA00023242"/>
    </source>
</evidence>
<dbReference type="EMBL" id="CAKOAT010225154">
    <property type="protein sequence ID" value="CAH8356967.1"/>
    <property type="molecule type" value="Genomic_DNA"/>
</dbReference>
<dbReference type="SUPFAM" id="SSF57959">
    <property type="entry name" value="Leucine zipper domain"/>
    <property type="match status" value="1"/>
</dbReference>
<evidence type="ECO:0000256" key="3">
    <source>
        <dbReference type="ARBA" id="ARBA00023125"/>
    </source>
</evidence>